<organism evidence="1 2">
    <name type="scientific">Streptomyces noursei</name>
    <name type="common">Streptomyces albulus</name>
    <dbReference type="NCBI Taxonomy" id="1971"/>
    <lineage>
        <taxon>Bacteria</taxon>
        <taxon>Bacillati</taxon>
        <taxon>Actinomycetota</taxon>
        <taxon>Actinomycetes</taxon>
        <taxon>Kitasatosporales</taxon>
        <taxon>Streptomycetaceae</taxon>
        <taxon>Streptomyces</taxon>
    </lineage>
</organism>
<accession>A0A059W2F8</accession>
<evidence type="ECO:0000313" key="1">
    <source>
        <dbReference type="EMBL" id="GCB91466.1"/>
    </source>
</evidence>
<sequence>MHRPSLPEDLDHPEQVWARAATLAVVAAAMNDGDEYSWGPDGLHCWNCGGSYWWRLKLYDDGRALLCGQDSDGSYTHNGDKQIDFLAGGPAWLPWEQLRDDAQGNLLGFAYWYEDGAWSRAPYPAALPDDGLEMAMSWAAPGDAAVQEITEHLVALLETDVRPAATVRAFIASAAARTVGAADVSALLDAVCGPDCWYEVRPEAAWAFAVELGLTAGDRGGVPAAAS</sequence>
<name>A0A059W2F8_STRNR</name>
<proteinExistence type="predicted"/>
<comment type="caution">
    <text evidence="1">The sequence shown here is derived from an EMBL/GenBank/DDBJ whole genome shotgun (WGS) entry which is preliminary data.</text>
</comment>
<reference evidence="1 2" key="1">
    <citation type="journal article" date="2019" name="Microbiol. Resour. Announc.">
        <title>Draft Genome Sequence of the Most Traditional epsilon-Poly-l-Lysine Producer, Streptomyces albulus NBRC14147.</title>
        <authorList>
            <person name="Yamanaka K."/>
            <person name="Hamano Y."/>
        </authorList>
    </citation>
    <scope>NUCLEOTIDE SEQUENCE [LARGE SCALE GENOMIC DNA]</scope>
    <source>
        <strain evidence="1 2">NBRC 14147</strain>
    </source>
</reference>
<gene>
    <name evidence="1" type="ORF">SALB_04196</name>
</gene>
<evidence type="ECO:0000313" key="2">
    <source>
        <dbReference type="Proteomes" id="UP000288351"/>
    </source>
</evidence>
<dbReference type="AlphaFoldDB" id="A0A059W2F8"/>
<dbReference type="Proteomes" id="UP000288351">
    <property type="component" value="Unassembled WGS sequence"/>
</dbReference>
<dbReference type="RefSeq" id="WP_016578051.1">
    <property type="nucleotide sequence ID" value="NZ_BHXC01000006.1"/>
</dbReference>
<dbReference type="eggNOG" id="COG3064">
    <property type="taxonomic scope" value="Bacteria"/>
</dbReference>
<dbReference type="EMBL" id="BHXC01000006">
    <property type="protein sequence ID" value="GCB91466.1"/>
    <property type="molecule type" value="Genomic_DNA"/>
</dbReference>
<protein>
    <submittedName>
        <fullName evidence="1">Uncharacterized protein</fullName>
    </submittedName>
</protein>